<dbReference type="AlphaFoldDB" id="A0A8J8B3K3"/>
<dbReference type="Proteomes" id="UP000675664">
    <property type="component" value="Unassembled WGS sequence"/>
</dbReference>
<dbReference type="RefSeq" id="WP_227020007.1">
    <property type="nucleotide sequence ID" value="NZ_JAGSND010000018.1"/>
</dbReference>
<accession>A0A8J8B3K3</accession>
<organism evidence="1 2">
    <name type="scientific">Sinanaerobacter chloroacetimidivorans</name>
    <dbReference type="NCBI Taxonomy" id="2818044"/>
    <lineage>
        <taxon>Bacteria</taxon>
        <taxon>Bacillati</taxon>
        <taxon>Bacillota</taxon>
        <taxon>Clostridia</taxon>
        <taxon>Peptostreptococcales</taxon>
        <taxon>Anaerovoracaceae</taxon>
        <taxon>Sinanaerobacter</taxon>
    </lineage>
</organism>
<sequence length="470" mass="51177">MKKESILTSVGIDIGTTTTKLIISYLTLSNVMPGSRIPQIEISNKSLFYASETRFTPFVDRQTIDEAAVKELIREEYNKAGISPKDIDTGAIIITGESAKKENAEKLVHALAEFSGDFVVATAGPELESIIAGKGSGAEEISRKEKCICANVDIGGGTTNIAYYKNGECIGNACLEVGGRLIEVDLVTHQVKYMAHAAALIAETLSCKDLQKESPDNQRKQIDRILTQMVLSVDEVLFSKTPSEITRALIVNDDLPELLPDKIIFSGGVSRYIYQKPVSDWWIHGDVGPLLAEAYKNGGAYHAFKVVNGAETIHATVMGAGIHTVNVSGSTVSVKKDCLPIRNIPIVMPERKDGLYNWVDPAKRFLDSLHTCVALTVPTQENLDFWHIDAMTELLAGQLTRIPSIPKVIIMEQDTAKVIGQGIVKRLGNIDLVCIDGIKAFSGDYIDIGKALHDAEALPVVVKTLLFKNN</sequence>
<comment type="caution">
    <text evidence="1">The sequence shown here is derived from an EMBL/GenBank/DDBJ whole genome shotgun (WGS) entry which is preliminary data.</text>
</comment>
<dbReference type="Gene3D" id="3.30.420.40">
    <property type="match status" value="1"/>
</dbReference>
<proteinExistence type="predicted"/>
<gene>
    <name evidence="1" type="ORF">KCX82_18490</name>
</gene>
<dbReference type="InterPro" id="IPR043129">
    <property type="entry name" value="ATPase_NBD"/>
</dbReference>
<evidence type="ECO:0000313" key="2">
    <source>
        <dbReference type="Proteomes" id="UP000675664"/>
    </source>
</evidence>
<protein>
    <submittedName>
        <fullName evidence="1">Ethanolamine ammonia-lyase reactivating factor EutA</fullName>
    </submittedName>
</protein>
<dbReference type="PIRSF" id="PIRSF012293">
    <property type="entry name" value="EutA"/>
    <property type="match status" value="1"/>
</dbReference>
<keyword evidence="2" id="KW-1185">Reference proteome</keyword>
<dbReference type="Pfam" id="PF06277">
    <property type="entry name" value="EutA"/>
    <property type="match status" value="1"/>
</dbReference>
<reference evidence="1" key="1">
    <citation type="submission" date="2021-04" db="EMBL/GenBank/DDBJ databases">
        <title>Sinoanaerobacter chloroacetimidivorans sp. nov., an obligate anaerobic bacterium isolated from anaerobic sludge.</title>
        <authorList>
            <person name="Bao Y."/>
        </authorList>
    </citation>
    <scope>NUCLEOTIDE SEQUENCE</scope>
    <source>
        <strain evidence="1">BAD-6</strain>
    </source>
</reference>
<dbReference type="PANTHER" id="PTHR32432:SF13">
    <property type="entry name" value="ETHANOLAMINE AMMONIA-LYASE REACTIVASE EUTA"/>
    <property type="match status" value="1"/>
</dbReference>
<dbReference type="EMBL" id="JAGSND010000018">
    <property type="protein sequence ID" value="MBR0599876.1"/>
    <property type="molecule type" value="Genomic_DNA"/>
</dbReference>
<reference evidence="1" key="2">
    <citation type="submission" date="2021-04" db="EMBL/GenBank/DDBJ databases">
        <authorList>
            <person name="Liu J."/>
        </authorList>
    </citation>
    <scope>NUCLEOTIDE SEQUENCE</scope>
    <source>
        <strain evidence="1">BAD-6</strain>
    </source>
</reference>
<name>A0A8J8B3K3_9FIRM</name>
<dbReference type="SUPFAM" id="SSF53067">
    <property type="entry name" value="Actin-like ATPase domain"/>
    <property type="match status" value="1"/>
</dbReference>
<dbReference type="InterPro" id="IPR050696">
    <property type="entry name" value="FtsA/MreB"/>
</dbReference>
<dbReference type="PANTHER" id="PTHR32432">
    <property type="entry name" value="CELL DIVISION PROTEIN FTSA-RELATED"/>
    <property type="match status" value="1"/>
</dbReference>
<evidence type="ECO:0000313" key="1">
    <source>
        <dbReference type="EMBL" id="MBR0599876.1"/>
    </source>
</evidence>
<dbReference type="InterPro" id="IPR009377">
    <property type="entry name" value="EutA"/>
</dbReference>